<gene>
    <name evidence="2" type="ORF">ACJIZ3_007162</name>
</gene>
<dbReference type="PANTHER" id="PTHR46354:SF7">
    <property type="entry name" value="PROTEIN DOG1-LIKE 1"/>
    <property type="match status" value="1"/>
</dbReference>
<evidence type="ECO:0000259" key="1">
    <source>
        <dbReference type="PROSITE" id="PS51806"/>
    </source>
</evidence>
<accession>A0ABD3SA87</accession>
<dbReference type="PANTHER" id="PTHR46354">
    <property type="entry name" value="DOG1 DOMAIN-CONTAINING PROTEIN"/>
    <property type="match status" value="1"/>
</dbReference>
<dbReference type="PROSITE" id="PS51806">
    <property type="entry name" value="DOG1"/>
    <property type="match status" value="1"/>
</dbReference>
<protein>
    <recommendedName>
        <fullName evidence="1">DOG1 domain-containing protein</fullName>
    </recommendedName>
</protein>
<name>A0ABD3SA87_9LAMI</name>
<sequence length="178" mass="20107">MATFNHDQFQCCFQNWIAQQHEDLDELLSADSKITDHEKLNHLSLLKMPTCGYICGCRPSISVRLVYSEEITDEPLAMLAKRGGRMGESSQDLDRAMDAHSVSLASIMGDADRLRLRTLKDLVGILTPLQTVDLLVATKKLHLSMHEWGKRSDNQIGKPFSWAHISHDISKYNNSNNI</sequence>
<dbReference type="InterPro" id="IPR051886">
    <property type="entry name" value="Seed_Dev/Stress_Resp_Reg"/>
</dbReference>
<reference evidence="2 3" key="1">
    <citation type="submission" date="2024-12" db="EMBL/GenBank/DDBJ databases">
        <title>The unique morphological basis and parallel evolutionary history of personate flowers in Penstemon.</title>
        <authorList>
            <person name="Depatie T.H."/>
            <person name="Wessinger C.A."/>
        </authorList>
    </citation>
    <scope>NUCLEOTIDE SEQUENCE [LARGE SCALE GENOMIC DNA]</scope>
    <source>
        <strain evidence="2">WTNN_2</strain>
        <tissue evidence="2">Leaf</tissue>
    </source>
</reference>
<keyword evidence="3" id="KW-1185">Reference proteome</keyword>
<evidence type="ECO:0000313" key="3">
    <source>
        <dbReference type="Proteomes" id="UP001634393"/>
    </source>
</evidence>
<dbReference type="Proteomes" id="UP001634393">
    <property type="component" value="Unassembled WGS sequence"/>
</dbReference>
<feature type="domain" description="DOG1" evidence="1">
    <location>
        <begin position="1"/>
        <end position="155"/>
    </location>
</feature>
<dbReference type="EMBL" id="JBJXBP010000007">
    <property type="protein sequence ID" value="KAL3821257.1"/>
    <property type="molecule type" value="Genomic_DNA"/>
</dbReference>
<proteinExistence type="predicted"/>
<dbReference type="InterPro" id="IPR025422">
    <property type="entry name" value="TGA_domain"/>
</dbReference>
<dbReference type="AlphaFoldDB" id="A0ABD3SA87"/>
<organism evidence="2 3">
    <name type="scientific">Penstemon smallii</name>
    <dbReference type="NCBI Taxonomy" id="265156"/>
    <lineage>
        <taxon>Eukaryota</taxon>
        <taxon>Viridiplantae</taxon>
        <taxon>Streptophyta</taxon>
        <taxon>Embryophyta</taxon>
        <taxon>Tracheophyta</taxon>
        <taxon>Spermatophyta</taxon>
        <taxon>Magnoliopsida</taxon>
        <taxon>eudicotyledons</taxon>
        <taxon>Gunneridae</taxon>
        <taxon>Pentapetalae</taxon>
        <taxon>asterids</taxon>
        <taxon>lamiids</taxon>
        <taxon>Lamiales</taxon>
        <taxon>Plantaginaceae</taxon>
        <taxon>Cheloneae</taxon>
        <taxon>Penstemon</taxon>
    </lineage>
</organism>
<evidence type="ECO:0000313" key="2">
    <source>
        <dbReference type="EMBL" id="KAL3821257.1"/>
    </source>
</evidence>
<comment type="caution">
    <text evidence="2">The sequence shown here is derived from an EMBL/GenBank/DDBJ whole genome shotgun (WGS) entry which is preliminary data.</text>
</comment>